<dbReference type="GO" id="GO:0005085">
    <property type="term" value="F:guanyl-nucleotide exchange factor activity"/>
    <property type="evidence" value="ECO:0007669"/>
    <property type="project" value="InterPro"/>
</dbReference>
<protein>
    <recommendedName>
        <fullName evidence="1">SEC7 domain-containing protein</fullName>
    </recommendedName>
</protein>
<reference evidence="2" key="1">
    <citation type="submission" date="2021-02" db="EMBL/GenBank/DDBJ databases">
        <authorList>
            <person name="Dougan E. K."/>
            <person name="Rhodes N."/>
            <person name="Thang M."/>
            <person name="Chan C."/>
        </authorList>
    </citation>
    <scope>NUCLEOTIDE SEQUENCE</scope>
</reference>
<dbReference type="Proteomes" id="UP000626109">
    <property type="component" value="Unassembled WGS sequence"/>
</dbReference>
<dbReference type="PROSITE" id="PS50190">
    <property type="entry name" value="SEC7"/>
    <property type="match status" value="1"/>
</dbReference>
<comment type="caution">
    <text evidence="2">The sequence shown here is derived from an EMBL/GenBank/DDBJ whole genome shotgun (WGS) entry which is preliminary data.</text>
</comment>
<dbReference type="InterPro" id="IPR000904">
    <property type="entry name" value="Sec7_dom"/>
</dbReference>
<sequence length="531" mass="57930">MSYGRMAFDSLSRRCEQGDASACEPFFVPRVPVFSDKAHSDELVKLGLELFRRSAGHGLAFFVATGVVKDHPTDLSAFIVEHKVDPVQLGEFMGEDFSLAQTLRLAYVHTMNLHGTGIVGALRKVFRFMRAPSELVKIDRITGAIAHLWWRTHEDDDFDSGLWEGMMEDGIDLDSTSFSEDSAAGPALEVSGAELRRCVRSLEGLWRLMFSTVMLCWNVHGKHADASGRETASPGRLSLNAWLEMNNSIEANGGTPSQMVQKIIYKLVTSGWCRELLPEEPSSKQPKLGATDSGFESGFEKLLAAQQASAIGEFGAGSPGQGLDIFGKASDKSTFLGWAAIPFGGLERHDASLPLVLAGVAGKGGAHPKLADCVISETSSSFFPQPLGVTSVWSRALAAEQNGEAVWLTLRFNQWLFLSSSPTDPAPFAFIWLKEAAVREVNPLGRHLILAGRRKSGDATTRTIDGSISGMSPFGDSERLPLPLCFLLADGRFQAFDALWLELQFNTDKELETWVDQLSSASAPREKKSLQ</sequence>
<evidence type="ECO:0000313" key="3">
    <source>
        <dbReference type="Proteomes" id="UP000626109"/>
    </source>
</evidence>
<gene>
    <name evidence="2" type="ORF">PGLA2088_LOCUS5861</name>
</gene>
<dbReference type="InterPro" id="IPR023394">
    <property type="entry name" value="Sec7_C_sf"/>
</dbReference>
<feature type="domain" description="SEC7" evidence="1">
    <location>
        <begin position="33"/>
        <end position="270"/>
    </location>
</feature>
<dbReference type="EMBL" id="CAJNNW010005700">
    <property type="protein sequence ID" value="CAE8647644.1"/>
    <property type="molecule type" value="Genomic_DNA"/>
</dbReference>
<dbReference type="Gene3D" id="1.10.220.20">
    <property type="match status" value="1"/>
</dbReference>
<proteinExistence type="predicted"/>
<name>A0A813IAV6_POLGL</name>
<feature type="non-terminal residue" evidence="2">
    <location>
        <position position="531"/>
    </location>
</feature>
<accession>A0A813IAV6</accession>
<evidence type="ECO:0000259" key="1">
    <source>
        <dbReference type="PROSITE" id="PS50190"/>
    </source>
</evidence>
<organism evidence="2 3">
    <name type="scientific">Polarella glacialis</name>
    <name type="common">Dinoflagellate</name>
    <dbReference type="NCBI Taxonomy" id="89957"/>
    <lineage>
        <taxon>Eukaryota</taxon>
        <taxon>Sar</taxon>
        <taxon>Alveolata</taxon>
        <taxon>Dinophyceae</taxon>
        <taxon>Suessiales</taxon>
        <taxon>Suessiaceae</taxon>
        <taxon>Polarella</taxon>
    </lineage>
</organism>
<dbReference type="Pfam" id="PF01369">
    <property type="entry name" value="Sec7"/>
    <property type="match status" value="1"/>
</dbReference>
<dbReference type="SUPFAM" id="SSF48425">
    <property type="entry name" value="Sec7 domain"/>
    <property type="match status" value="1"/>
</dbReference>
<dbReference type="AlphaFoldDB" id="A0A813IAV6"/>
<dbReference type="GO" id="GO:0032012">
    <property type="term" value="P:regulation of ARF protein signal transduction"/>
    <property type="evidence" value="ECO:0007669"/>
    <property type="project" value="InterPro"/>
</dbReference>
<dbReference type="Gene3D" id="1.10.1000.11">
    <property type="entry name" value="Arf Nucleotide-binding Site Opener,domain 2"/>
    <property type="match status" value="1"/>
</dbReference>
<dbReference type="InterPro" id="IPR035999">
    <property type="entry name" value="Sec7_dom_sf"/>
</dbReference>
<evidence type="ECO:0000313" key="2">
    <source>
        <dbReference type="EMBL" id="CAE8647644.1"/>
    </source>
</evidence>